<evidence type="ECO:0000259" key="4">
    <source>
        <dbReference type="Pfam" id="PF13613"/>
    </source>
</evidence>
<sequence length="347" mass="39958">MQYILNLDVSVDADHTYYAVKRGFNVQTTSISTQTDITMAEMDSLTDNMMDTGSMKRKNLMNDIMKDNKSCKFYTGVSLAVFCFILNFLRKKASSMVYWNSADTSERENSETPRKGPRRILDIKEELALTLLRLRRGFDTKTLGDMFAISESSVCRIFTTWLNLMYHDLKFLVRWPSREQVLKKMPKCFKHFKKTKCIIDCTEFFVQKPSLPSAQRITYSSYKHHNTLKCLVGITPRGSFSFISDLFTGAAHSGSGEIWYKIWPPGRKLRRVIDIMADRGFLIRGDLALKGATLNIPPFSMGKQMCKSNYKDTQNCTCKNSCGKGNRKTEELYTFTENYSTENETYI</sequence>
<dbReference type="OrthoDB" id="6041854at2759"/>
<comment type="caution">
    <text evidence="5">The sequence shown here is derived from an EMBL/GenBank/DDBJ whole genome shotgun (WGS) entry which is preliminary data.</text>
</comment>
<gene>
    <name evidence="5" type="ORF">MEDL_32852</name>
</gene>
<dbReference type="InterPro" id="IPR027805">
    <property type="entry name" value="Transposase_HTH_dom"/>
</dbReference>
<reference evidence="5" key="1">
    <citation type="submission" date="2021-03" db="EMBL/GenBank/DDBJ databases">
        <authorList>
            <person name="Bekaert M."/>
        </authorList>
    </citation>
    <scope>NUCLEOTIDE SEQUENCE</scope>
</reference>
<accession>A0A8S3SEA0</accession>
<dbReference type="InterPro" id="IPR027806">
    <property type="entry name" value="HARBI1_dom"/>
</dbReference>
<comment type="cofactor">
    <cofactor evidence="1">
        <name>a divalent metal cation</name>
        <dbReference type="ChEBI" id="CHEBI:60240"/>
    </cofactor>
</comment>
<organism evidence="5 6">
    <name type="scientific">Mytilus edulis</name>
    <name type="common">Blue mussel</name>
    <dbReference type="NCBI Taxonomy" id="6550"/>
    <lineage>
        <taxon>Eukaryota</taxon>
        <taxon>Metazoa</taxon>
        <taxon>Spiralia</taxon>
        <taxon>Lophotrochozoa</taxon>
        <taxon>Mollusca</taxon>
        <taxon>Bivalvia</taxon>
        <taxon>Autobranchia</taxon>
        <taxon>Pteriomorphia</taxon>
        <taxon>Mytilida</taxon>
        <taxon>Mytiloidea</taxon>
        <taxon>Mytilidae</taxon>
        <taxon>Mytilinae</taxon>
        <taxon>Mytilus</taxon>
    </lineage>
</organism>
<keyword evidence="6" id="KW-1185">Reference proteome</keyword>
<feature type="domain" description="DDE Tnp4" evidence="3">
    <location>
        <begin position="199"/>
        <end position="310"/>
    </location>
</feature>
<dbReference type="Pfam" id="PF13613">
    <property type="entry name" value="HTH_Tnp_4"/>
    <property type="match status" value="1"/>
</dbReference>
<protein>
    <recommendedName>
        <fullName evidence="7">DDE Tnp4 domain-containing protein</fullName>
    </recommendedName>
</protein>
<dbReference type="Proteomes" id="UP000683360">
    <property type="component" value="Unassembled WGS sequence"/>
</dbReference>
<evidence type="ECO:0008006" key="7">
    <source>
        <dbReference type="Google" id="ProtNLM"/>
    </source>
</evidence>
<dbReference type="EMBL" id="CAJPWZ010001627">
    <property type="protein sequence ID" value="CAG2219312.1"/>
    <property type="molecule type" value="Genomic_DNA"/>
</dbReference>
<dbReference type="GO" id="GO:0046872">
    <property type="term" value="F:metal ion binding"/>
    <property type="evidence" value="ECO:0007669"/>
    <property type="project" value="UniProtKB-KW"/>
</dbReference>
<feature type="domain" description="Transposase Helix-turn-helix" evidence="4">
    <location>
        <begin position="121"/>
        <end position="170"/>
    </location>
</feature>
<dbReference type="PANTHER" id="PTHR23080">
    <property type="entry name" value="THAP DOMAIN PROTEIN"/>
    <property type="match status" value="1"/>
</dbReference>
<dbReference type="Pfam" id="PF13359">
    <property type="entry name" value="DDE_Tnp_4"/>
    <property type="match status" value="1"/>
</dbReference>
<evidence type="ECO:0000259" key="3">
    <source>
        <dbReference type="Pfam" id="PF13359"/>
    </source>
</evidence>
<evidence type="ECO:0000313" key="6">
    <source>
        <dbReference type="Proteomes" id="UP000683360"/>
    </source>
</evidence>
<name>A0A8S3SEA0_MYTED</name>
<keyword evidence="2" id="KW-0479">Metal-binding</keyword>
<proteinExistence type="predicted"/>
<evidence type="ECO:0000256" key="1">
    <source>
        <dbReference type="ARBA" id="ARBA00001968"/>
    </source>
</evidence>
<dbReference type="AlphaFoldDB" id="A0A8S3SEA0"/>
<evidence type="ECO:0000313" key="5">
    <source>
        <dbReference type="EMBL" id="CAG2219312.1"/>
    </source>
</evidence>
<evidence type="ECO:0000256" key="2">
    <source>
        <dbReference type="ARBA" id="ARBA00022723"/>
    </source>
</evidence>